<feature type="compositionally biased region" description="Polar residues" evidence="2">
    <location>
        <begin position="59"/>
        <end position="69"/>
    </location>
</feature>
<evidence type="ECO:0000256" key="2">
    <source>
        <dbReference type="SAM" id="MobiDB-lite"/>
    </source>
</evidence>
<sequence length="228" mass="24317">MNRPFSATRISTRSRSPRRSGAALAARCVAAASFGALALLSGCAPLPMHPAPGAAPHGESQSAQPSRAQAVSPKPAATSTAAIASLFKPEPLSMSWIGDTLRQIALDTQAAANTEQQRLQALGAQRTPADKLKLAYLLVARAAPTTEEANQAQDLLRGLDNQTDDPASKQFIRVMQRLTRQTLDLAQLRADLARSNKQVADLQDKIGQIKNLEVELQDRAQSRPGPAK</sequence>
<organism evidence="3">
    <name type="scientific">mine drainage metagenome</name>
    <dbReference type="NCBI Taxonomy" id="410659"/>
    <lineage>
        <taxon>unclassified sequences</taxon>
        <taxon>metagenomes</taxon>
        <taxon>ecological metagenomes</taxon>
    </lineage>
</organism>
<comment type="caution">
    <text evidence="3">The sequence shown here is derived from an EMBL/GenBank/DDBJ whole genome shotgun (WGS) entry which is preliminary data.</text>
</comment>
<accession>E6PW18</accession>
<name>E6PW18_9ZZZZ</name>
<gene>
    <name evidence="3" type="ORF">CARN2_0303</name>
</gene>
<proteinExistence type="predicted"/>
<reference evidence="3" key="1">
    <citation type="submission" date="2009-10" db="EMBL/GenBank/DDBJ databases">
        <title>Diversity of trophic interactions inside an arsenic-rich microbial ecosystem.</title>
        <authorList>
            <person name="Bertin P.N."/>
            <person name="Heinrich-Salmeron A."/>
            <person name="Pelletier E."/>
            <person name="Goulhen-Chollet F."/>
            <person name="Arsene-Ploetze F."/>
            <person name="Gallien S."/>
            <person name="Calteau A."/>
            <person name="Vallenet D."/>
            <person name="Casiot C."/>
            <person name="Chane-Woon-Ming B."/>
            <person name="Giloteaux L."/>
            <person name="Barakat M."/>
            <person name="Bonnefoy V."/>
            <person name="Bruneel O."/>
            <person name="Chandler M."/>
            <person name="Cleiss J."/>
            <person name="Duran R."/>
            <person name="Elbaz-Poulichet F."/>
            <person name="Fonknechten N."/>
            <person name="Lauga B."/>
            <person name="Mornico D."/>
            <person name="Ortet P."/>
            <person name="Schaeffer C."/>
            <person name="Siguier P."/>
            <person name="Alexander Thil Smith A."/>
            <person name="Van Dorsselaer A."/>
            <person name="Weissenbach J."/>
            <person name="Medigue C."/>
            <person name="Le Paslier D."/>
        </authorList>
    </citation>
    <scope>NUCLEOTIDE SEQUENCE</scope>
</reference>
<keyword evidence="1" id="KW-0175">Coiled coil</keyword>
<evidence type="ECO:0000256" key="1">
    <source>
        <dbReference type="SAM" id="Coils"/>
    </source>
</evidence>
<dbReference type="AlphaFoldDB" id="E6PW18"/>
<feature type="coiled-coil region" evidence="1">
    <location>
        <begin position="178"/>
        <end position="219"/>
    </location>
</feature>
<protein>
    <submittedName>
        <fullName evidence="3">Uncharacterized protein</fullName>
    </submittedName>
</protein>
<feature type="region of interest" description="Disordered" evidence="2">
    <location>
        <begin position="51"/>
        <end position="75"/>
    </location>
</feature>
<dbReference type="EMBL" id="CABM01000068">
    <property type="protein sequence ID" value="CBH99125.1"/>
    <property type="molecule type" value="Genomic_DNA"/>
</dbReference>
<evidence type="ECO:0000313" key="3">
    <source>
        <dbReference type="EMBL" id="CBH99125.1"/>
    </source>
</evidence>